<dbReference type="AlphaFoldDB" id="A0AAJ6YAZ0"/>
<reference evidence="7" key="1">
    <citation type="submission" date="2025-08" db="UniProtKB">
        <authorList>
            <consortium name="RefSeq"/>
        </authorList>
    </citation>
    <scope>IDENTIFICATION</scope>
</reference>
<evidence type="ECO:0000256" key="4">
    <source>
        <dbReference type="ARBA" id="ARBA00023157"/>
    </source>
</evidence>
<dbReference type="SMART" id="SM00020">
    <property type="entry name" value="Tryp_SPc"/>
    <property type="match status" value="1"/>
</dbReference>
<evidence type="ECO:0000256" key="3">
    <source>
        <dbReference type="ARBA" id="ARBA00022825"/>
    </source>
</evidence>
<dbReference type="Gene3D" id="2.40.10.10">
    <property type="entry name" value="Trypsin-like serine proteases"/>
    <property type="match status" value="1"/>
</dbReference>
<name>A0AAJ6YAZ0_9HYME</name>
<keyword evidence="6" id="KW-1185">Reference proteome</keyword>
<evidence type="ECO:0000313" key="7">
    <source>
        <dbReference type="RefSeq" id="XP_011493786.1"/>
    </source>
</evidence>
<dbReference type="KEGG" id="csol:105359009"/>
<dbReference type="RefSeq" id="XP_011493786.1">
    <property type="nucleotide sequence ID" value="XM_011495484.1"/>
</dbReference>
<evidence type="ECO:0000259" key="5">
    <source>
        <dbReference type="SMART" id="SM00020"/>
    </source>
</evidence>
<dbReference type="GO" id="GO:0006508">
    <property type="term" value="P:proteolysis"/>
    <property type="evidence" value="ECO:0007669"/>
    <property type="project" value="UniProtKB-KW"/>
</dbReference>
<protein>
    <submittedName>
        <fullName evidence="7">Chymotrypsin-2-like</fullName>
    </submittedName>
</protein>
<dbReference type="PANTHER" id="PTHR24276">
    <property type="entry name" value="POLYSERASE-RELATED"/>
    <property type="match status" value="1"/>
</dbReference>
<evidence type="ECO:0000313" key="6">
    <source>
        <dbReference type="Proteomes" id="UP000695007"/>
    </source>
</evidence>
<dbReference type="InterPro" id="IPR050430">
    <property type="entry name" value="Peptidase_S1"/>
</dbReference>
<dbReference type="InterPro" id="IPR001254">
    <property type="entry name" value="Trypsin_dom"/>
</dbReference>
<keyword evidence="3" id="KW-0720">Serine protease</keyword>
<dbReference type="Pfam" id="PF00089">
    <property type="entry name" value="Trypsin"/>
    <property type="match status" value="1"/>
</dbReference>
<keyword evidence="1" id="KW-0645">Protease</keyword>
<dbReference type="InterPro" id="IPR043504">
    <property type="entry name" value="Peptidase_S1_PA_chymotrypsin"/>
</dbReference>
<evidence type="ECO:0000256" key="2">
    <source>
        <dbReference type="ARBA" id="ARBA00022801"/>
    </source>
</evidence>
<sequence>MLPTAFKIMIGSNDLTRSIETFPLFLITYNDWASNQRIQREFQINDIAFVKIIGNIPNNVPTAMLGNAPNSVFYGMNVQVAGWGKLLNNTIPRKLHTVTLTVMTKDECENRIRDFSGITLNVHERQFCTFAEPYALLNQGDSGGPVLLFDNIIGVNYGLIPDIDNNTHPEQVNIHLTTRYYLPFIRGVMVPVNF</sequence>
<dbReference type="PANTHER" id="PTHR24276:SF98">
    <property type="entry name" value="FI18310P1-RELATED"/>
    <property type="match status" value="1"/>
</dbReference>
<dbReference type="InterPro" id="IPR009003">
    <property type="entry name" value="Peptidase_S1_PA"/>
</dbReference>
<dbReference type="Proteomes" id="UP000695007">
    <property type="component" value="Unplaced"/>
</dbReference>
<gene>
    <name evidence="7" type="primary">LOC105359009</name>
</gene>
<dbReference type="GO" id="GO:0004252">
    <property type="term" value="F:serine-type endopeptidase activity"/>
    <property type="evidence" value="ECO:0007669"/>
    <property type="project" value="InterPro"/>
</dbReference>
<feature type="domain" description="Peptidase S1" evidence="5">
    <location>
        <begin position="3"/>
        <end position="185"/>
    </location>
</feature>
<accession>A0AAJ6YAZ0</accession>
<dbReference type="SUPFAM" id="SSF50494">
    <property type="entry name" value="Trypsin-like serine proteases"/>
    <property type="match status" value="1"/>
</dbReference>
<organism evidence="6 7">
    <name type="scientific">Ceratosolen solmsi marchali</name>
    <dbReference type="NCBI Taxonomy" id="326594"/>
    <lineage>
        <taxon>Eukaryota</taxon>
        <taxon>Metazoa</taxon>
        <taxon>Ecdysozoa</taxon>
        <taxon>Arthropoda</taxon>
        <taxon>Hexapoda</taxon>
        <taxon>Insecta</taxon>
        <taxon>Pterygota</taxon>
        <taxon>Neoptera</taxon>
        <taxon>Endopterygota</taxon>
        <taxon>Hymenoptera</taxon>
        <taxon>Apocrita</taxon>
        <taxon>Proctotrupomorpha</taxon>
        <taxon>Chalcidoidea</taxon>
        <taxon>Agaonidae</taxon>
        <taxon>Agaoninae</taxon>
        <taxon>Ceratosolen</taxon>
    </lineage>
</organism>
<proteinExistence type="predicted"/>
<keyword evidence="4" id="KW-1015">Disulfide bond</keyword>
<dbReference type="GeneID" id="105359009"/>
<keyword evidence="2" id="KW-0378">Hydrolase</keyword>
<evidence type="ECO:0000256" key="1">
    <source>
        <dbReference type="ARBA" id="ARBA00022670"/>
    </source>
</evidence>